<dbReference type="CDD" id="cd04301">
    <property type="entry name" value="NAT_SF"/>
    <property type="match status" value="1"/>
</dbReference>
<dbReference type="PANTHER" id="PTHR42919">
    <property type="entry name" value="N-ALPHA-ACETYLTRANSFERASE"/>
    <property type="match status" value="1"/>
</dbReference>
<dbReference type="SUPFAM" id="SSF55729">
    <property type="entry name" value="Acyl-CoA N-acyltransferases (Nat)"/>
    <property type="match status" value="1"/>
</dbReference>
<gene>
    <name evidence="4" type="ORF">B5C08_12210</name>
</gene>
<protein>
    <submittedName>
        <fullName evidence="4">N-acetyltransferase</fullName>
    </submittedName>
</protein>
<evidence type="ECO:0000313" key="5">
    <source>
        <dbReference type="Proteomes" id="UP000218335"/>
    </source>
</evidence>
<dbReference type="Pfam" id="PF13420">
    <property type="entry name" value="Acetyltransf_4"/>
    <property type="match status" value="1"/>
</dbReference>
<dbReference type="PROSITE" id="PS51186">
    <property type="entry name" value="GNAT"/>
    <property type="match status" value="1"/>
</dbReference>
<dbReference type="InterPro" id="IPR016181">
    <property type="entry name" value="Acyl_CoA_acyltransferase"/>
</dbReference>
<dbReference type="InterPro" id="IPR000182">
    <property type="entry name" value="GNAT_dom"/>
</dbReference>
<accession>A0A2A4GTM4</accession>
<evidence type="ECO:0000259" key="3">
    <source>
        <dbReference type="PROSITE" id="PS51186"/>
    </source>
</evidence>
<evidence type="ECO:0000256" key="1">
    <source>
        <dbReference type="ARBA" id="ARBA00022679"/>
    </source>
</evidence>
<organism evidence="4 5">
    <name type="scientific">Staphylococcus delphini</name>
    <dbReference type="NCBI Taxonomy" id="53344"/>
    <lineage>
        <taxon>Bacteria</taxon>
        <taxon>Bacillati</taxon>
        <taxon>Bacillota</taxon>
        <taxon>Bacilli</taxon>
        <taxon>Bacillales</taxon>
        <taxon>Staphylococcaceae</taxon>
        <taxon>Staphylococcus</taxon>
        <taxon>Staphylococcus intermedius group</taxon>
    </lineage>
</organism>
<dbReference type="PANTHER" id="PTHR42919:SF8">
    <property type="entry name" value="N-ALPHA-ACETYLTRANSFERASE 50"/>
    <property type="match status" value="1"/>
</dbReference>
<evidence type="ECO:0000313" key="4">
    <source>
        <dbReference type="EMBL" id="PCF53204.1"/>
    </source>
</evidence>
<feature type="domain" description="N-acetyltransferase" evidence="3">
    <location>
        <begin position="1"/>
        <end position="159"/>
    </location>
</feature>
<dbReference type="InterPro" id="IPR051556">
    <property type="entry name" value="N-term/lysine_N-AcTrnsfr"/>
</dbReference>
<dbReference type="Proteomes" id="UP000218335">
    <property type="component" value="Unassembled WGS sequence"/>
</dbReference>
<dbReference type="Gene3D" id="3.40.630.30">
    <property type="match status" value="1"/>
</dbReference>
<evidence type="ECO:0000256" key="2">
    <source>
        <dbReference type="ARBA" id="ARBA00023315"/>
    </source>
</evidence>
<comment type="caution">
    <text evidence="4">The sequence shown here is derived from an EMBL/GenBank/DDBJ whole genome shotgun (WGS) entry which is preliminary data.</text>
</comment>
<dbReference type="AlphaFoldDB" id="A0A2A4GTM4"/>
<proteinExistence type="predicted"/>
<name>A0A2A4GTM4_9STAP</name>
<dbReference type="EMBL" id="MWUU01000024">
    <property type="protein sequence ID" value="PCF53204.1"/>
    <property type="molecule type" value="Genomic_DNA"/>
</dbReference>
<keyword evidence="2" id="KW-0012">Acyltransferase</keyword>
<sequence length="162" mass="18653">MIKILTHNDLSQFKQLINDVQLIETNPNHYEVELTPEDIDALFHPDNQASAVLLGAFDADTLVGFIQLNYNSQLTKRHKAVIEHLYVVPQYRNEGIAQQLLEVLIPHAKKNGIENIFISVASNNIAAKIFYDNFGFEFLALEENARKINGHYIEDHWLIYYT</sequence>
<dbReference type="GO" id="GO:0016747">
    <property type="term" value="F:acyltransferase activity, transferring groups other than amino-acyl groups"/>
    <property type="evidence" value="ECO:0007669"/>
    <property type="project" value="InterPro"/>
</dbReference>
<keyword evidence="1 4" id="KW-0808">Transferase</keyword>
<dbReference type="RefSeq" id="WP_019166885.1">
    <property type="nucleotide sequence ID" value="NZ_JBBLVV010000013.1"/>
</dbReference>
<reference evidence="4 5" key="1">
    <citation type="journal article" date="2017" name="PLoS ONE">
        <title>Development of a real-time PCR for detection of Staphylococcus pseudintermedius using a novel automated comparison of whole-genome sequences.</title>
        <authorList>
            <person name="Verstappen K.M."/>
            <person name="Huijbregts L."/>
            <person name="Spaninks M."/>
            <person name="Wagenaar J.A."/>
            <person name="Fluit A.C."/>
            <person name="Duim B."/>
        </authorList>
    </citation>
    <scope>NUCLEOTIDE SEQUENCE [LARGE SCALE GENOMIC DNA]</scope>
    <source>
        <strain evidence="4 5">215070706401-1</strain>
    </source>
</reference>